<name>A0ABC9F280_9POAL</name>
<keyword evidence="4" id="KW-1185">Reference proteome</keyword>
<dbReference type="EMBL" id="OZ075115">
    <property type="protein sequence ID" value="CAL5067122.1"/>
    <property type="molecule type" value="Genomic_DNA"/>
</dbReference>
<dbReference type="Proteomes" id="UP001497457">
    <property type="component" value="Chromosome 5rd"/>
</dbReference>
<evidence type="ECO:0000313" key="4">
    <source>
        <dbReference type="Proteomes" id="UP001497457"/>
    </source>
</evidence>
<sequence length="130" mass="14294">MALRYVARRIGTPVLRLAPSPRLSSAVGSGPLASRSSQVGYSNGVGKATKKGSIAGKEKDSRDEIFEALGELKESLVATRVAIEAARRRRKIVYRGLTAGVVGVTMYTISCILEEERERRREIQRFLSEE</sequence>
<proteinExistence type="predicted"/>
<feature type="region of interest" description="Disordered" evidence="1">
    <location>
        <begin position="23"/>
        <end position="59"/>
    </location>
</feature>
<accession>A0ABC9F280</accession>
<reference evidence="3" key="1">
    <citation type="submission" date="2024-10" db="EMBL/GenBank/DDBJ databases">
        <authorList>
            <person name="Ryan C."/>
        </authorList>
    </citation>
    <scope>NUCLEOTIDE SEQUENCE [LARGE SCALE GENOMIC DNA]</scope>
</reference>
<keyword evidence="2" id="KW-0472">Membrane</keyword>
<feature type="transmembrane region" description="Helical" evidence="2">
    <location>
        <begin position="92"/>
        <end position="110"/>
    </location>
</feature>
<evidence type="ECO:0000256" key="2">
    <source>
        <dbReference type="SAM" id="Phobius"/>
    </source>
</evidence>
<evidence type="ECO:0000256" key="1">
    <source>
        <dbReference type="SAM" id="MobiDB-lite"/>
    </source>
</evidence>
<keyword evidence="2" id="KW-1133">Transmembrane helix</keyword>
<keyword evidence="2" id="KW-0812">Transmembrane</keyword>
<organism evidence="3 4">
    <name type="scientific">Urochloa decumbens</name>
    <dbReference type="NCBI Taxonomy" id="240449"/>
    <lineage>
        <taxon>Eukaryota</taxon>
        <taxon>Viridiplantae</taxon>
        <taxon>Streptophyta</taxon>
        <taxon>Embryophyta</taxon>
        <taxon>Tracheophyta</taxon>
        <taxon>Spermatophyta</taxon>
        <taxon>Magnoliopsida</taxon>
        <taxon>Liliopsida</taxon>
        <taxon>Poales</taxon>
        <taxon>Poaceae</taxon>
        <taxon>PACMAD clade</taxon>
        <taxon>Panicoideae</taxon>
        <taxon>Panicodae</taxon>
        <taxon>Paniceae</taxon>
        <taxon>Melinidinae</taxon>
        <taxon>Urochloa</taxon>
    </lineage>
</organism>
<dbReference type="AlphaFoldDB" id="A0ABC9F280"/>
<evidence type="ECO:0000313" key="3">
    <source>
        <dbReference type="EMBL" id="CAL5067122.1"/>
    </source>
</evidence>
<gene>
    <name evidence="3" type="ORF">URODEC1_LOCUS100823</name>
</gene>
<protein>
    <submittedName>
        <fullName evidence="3">Uncharacterized protein</fullName>
    </submittedName>
</protein>